<keyword evidence="4 6" id="KW-1133">Transmembrane helix</keyword>
<sequence>MEVNNKRIAINTIIIYLRMIITTIIGVYTTRIVLGSLGVSDFGLYNVVGGVIVMLNVISVAMNSTTIRYLNREQGDPNGNLNKIFNLCLDLHILGAVFLLLLAESGGILYINYLLNVPPSKVSDAMFVFQVSTLTALVGVINIPYQSLLQSFEKFDQVAYVDILTALLKLFFVFFLKGWQGNPLRFYALGMAMITFVSFFVYTFLCQKQWRSIVKVRFYRDWNKLKEIFVFNNYVAIGAASYLGRSQGSTLIVNYFFSTAINGAMSIAYQVENYLIMFVTNIGRAASPQIFQSYSTDINQSIKLTAQVTKYSSALMILIVFPVFVSIEWLLELWLGNVPEGAVLFCKWTLVSALLRSLSEGLTTLVQANGKIKYFQIVGGGLELLCLPIAIVAFLLGAPSETMIIIYAVFTFLFLGARLFMMQRILKMNILPFIKSVYIPISEVLVGCVLFVFILKKFQQINGGIPLLGAVEVGIVAFGLLIWLCFTKNERITLKEKMMAKFNLLSK</sequence>
<evidence type="ECO:0000256" key="2">
    <source>
        <dbReference type="ARBA" id="ARBA00022475"/>
    </source>
</evidence>
<reference evidence="7 8" key="1">
    <citation type="submission" date="2018-08" db="EMBL/GenBank/DDBJ databases">
        <title>A genome reference for cultivated species of the human gut microbiota.</title>
        <authorList>
            <person name="Zou Y."/>
            <person name="Xue W."/>
            <person name="Luo G."/>
        </authorList>
    </citation>
    <scope>NUCLEOTIDE SEQUENCE [LARGE SCALE GENOMIC DNA]</scope>
    <source>
        <strain evidence="7 8">AM42-23AC</strain>
    </source>
</reference>
<dbReference type="InterPro" id="IPR050833">
    <property type="entry name" value="Poly_Biosynth_Transport"/>
</dbReference>
<dbReference type="PANTHER" id="PTHR30250:SF26">
    <property type="entry name" value="PSMA PROTEIN"/>
    <property type="match status" value="1"/>
</dbReference>
<evidence type="ECO:0000256" key="5">
    <source>
        <dbReference type="ARBA" id="ARBA00023136"/>
    </source>
</evidence>
<keyword evidence="2" id="KW-1003">Cell membrane</keyword>
<feature type="transmembrane region" description="Helical" evidence="6">
    <location>
        <begin position="404"/>
        <end position="421"/>
    </location>
</feature>
<dbReference type="AlphaFoldDB" id="A0AA92UYR0"/>
<feature type="transmembrane region" description="Helical" evidence="6">
    <location>
        <begin position="84"/>
        <end position="113"/>
    </location>
</feature>
<evidence type="ECO:0000313" key="7">
    <source>
        <dbReference type="EMBL" id="RHA84555.1"/>
    </source>
</evidence>
<dbReference type="Proteomes" id="UP000284990">
    <property type="component" value="Unassembled WGS sequence"/>
</dbReference>
<evidence type="ECO:0000256" key="3">
    <source>
        <dbReference type="ARBA" id="ARBA00022692"/>
    </source>
</evidence>
<feature type="transmembrane region" description="Helical" evidence="6">
    <location>
        <begin position="42"/>
        <end position="63"/>
    </location>
</feature>
<comment type="subcellular location">
    <subcellularLocation>
        <location evidence="1">Cell membrane</location>
        <topology evidence="1">Multi-pass membrane protein</topology>
    </subcellularLocation>
</comment>
<gene>
    <name evidence="7" type="ORF">DW916_11155</name>
</gene>
<dbReference type="PANTHER" id="PTHR30250">
    <property type="entry name" value="PST FAMILY PREDICTED COLANIC ACID TRANSPORTER"/>
    <property type="match status" value="1"/>
</dbReference>
<evidence type="ECO:0000256" key="6">
    <source>
        <dbReference type="SAM" id="Phobius"/>
    </source>
</evidence>
<name>A0AA92UYR0_9BACT</name>
<comment type="caution">
    <text evidence="7">The sequence shown here is derived from an EMBL/GenBank/DDBJ whole genome shotgun (WGS) entry which is preliminary data.</text>
</comment>
<organism evidence="7 8">
    <name type="scientific">Segatella copri</name>
    <dbReference type="NCBI Taxonomy" id="165179"/>
    <lineage>
        <taxon>Bacteria</taxon>
        <taxon>Pseudomonadati</taxon>
        <taxon>Bacteroidota</taxon>
        <taxon>Bacteroidia</taxon>
        <taxon>Bacteroidales</taxon>
        <taxon>Prevotellaceae</taxon>
        <taxon>Segatella</taxon>
    </lineage>
</organism>
<feature type="transmembrane region" description="Helical" evidence="6">
    <location>
        <begin position="186"/>
        <end position="205"/>
    </location>
</feature>
<feature type="transmembrane region" description="Helical" evidence="6">
    <location>
        <begin position="433"/>
        <end position="455"/>
    </location>
</feature>
<dbReference type="GO" id="GO:0005886">
    <property type="term" value="C:plasma membrane"/>
    <property type="evidence" value="ECO:0007669"/>
    <property type="project" value="UniProtKB-SubCell"/>
</dbReference>
<evidence type="ECO:0000256" key="1">
    <source>
        <dbReference type="ARBA" id="ARBA00004651"/>
    </source>
</evidence>
<feature type="transmembrane region" description="Helical" evidence="6">
    <location>
        <begin position="12"/>
        <end position="30"/>
    </location>
</feature>
<feature type="transmembrane region" description="Helical" evidence="6">
    <location>
        <begin position="311"/>
        <end position="330"/>
    </location>
</feature>
<proteinExistence type="predicted"/>
<protein>
    <recommendedName>
        <fullName evidence="9">Polysaccharide biosynthesis protein</fullName>
    </recommendedName>
</protein>
<accession>A0AA92UYR0</accession>
<dbReference type="EMBL" id="QSFW01000024">
    <property type="protein sequence ID" value="RHA84555.1"/>
    <property type="molecule type" value="Genomic_DNA"/>
</dbReference>
<feature type="transmembrane region" description="Helical" evidence="6">
    <location>
        <begin position="374"/>
        <end position="398"/>
    </location>
</feature>
<dbReference type="RefSeq" id="WP_118191129.1">
    <property type="nucleotide sequence ID" value="NZ_QSFW01000024.1"/>
</dbReference>
<feature type="transmembrane region" description="Helical" evidence="6">
    <location>
        <begin position="467"/>
        <end position="486"/>
    </location>
</feature>
<feature type="transmembrane region" description="Helical" evidence="6">
    <location>
        <begin position="157"/>
        <end position="180"/>
    </location>
</feature>
<evidence type="ECO:0008006" key="9">
    <source>
        <dbReference type="Google" id="ProtNLM"/>
    </source>
</evidence>
<keyword evidence="5 6" id="KW-0472">Membrane</keyword>
<keyword evidence="3 6" id="KW-0812">Transmembrane</keyword>
<evidence type="ECO:0000256" key="4">
    <source>
        <dbReference type="ARBA" id="ARBA00022989"/>
    </source>
</evidence>
<evidence type="ECO:0000313" key="8">
    <source>
        <dbReference type="Proteomes" id="UP000284990"/>
    </source>
</evidence>
<feature type="transmembrane region" description="Helical" evidence="6">
    <location>
        <begin position="125"/>
        <end position="145"/>
    </location>
</feature>